<accession>A0A6A5YJ00</accession>
<reference evidence="2" key="1">
    <citation type="journal article" date="2020" name="Stud. Mycol.">
        <title>101 Dothideomycetes genomes: a test case for predicting lifestyles and emergence of pathogens.</title>
        <authorList>
            <person name="Haridas S."/>
            <person name="Albert R."/>
            <person name="Binder M."/>
            <person name="Bloem J."/>
            <person name="Labutti K."/>
            <person name="Salamov A."/>
            <person name="Andreopoulos B."/>
            <person name="Baker S."/>
            <person name="Barry K."/>
            <person name="Bills G."/>
            <person name="Bluhm B."/>
            <person name="Cannon C."/>
            <person name="Castanera R."/>
            <person name="Culley D."/>
            <person name="Daum C."/>
            <person name="Ezra D."/>
            <person name="Gonzalez J."/>
            <person name="Henrissat B."/>
            <person name="Kuo A."/>
            <person name="Liang C."/>
            <person name="Lipzen A."/>
            <person name="Lutzoni F."/>
            <person name="Magnuson J."/>
            <person name="Mondo S."/>
            <person name="Nolan M."/>
            <person name="Ohm R."/>
            <person name="Pangilinan J."/>
            <person name="Park H.-J."/>
            <person name="Ramirez L."/>
            <person name="Alfaro M."/>
            <person name="Sun H."/>
            <person name="Tritt A."/>
            <person name="Yoshinaga Y."/>
            <person name="Zwiers L.-H."/>
            <person name="Turgeon B."/>
            <person name="Goodwin S."/>
            <person name="Spatafora J."/>
            <person name="Crous P."/>
            <person name="Grigoriev I."/>
        </authorList>
    </citation>
    <scope>NUCLEOTIDE SEQUENCE</scope>
    <source>
        <strain evidence="2">CBS 627.86</strain>
    </source>
</reference>
<dbReference type="EMBL" id="ML977357">
    <property type="protein sequence ID" value="KAF2107025.1"/>
    <property type="molecule type" value="Genomic_DNA"/>
</dbReference>
<keyword evidence="1" id="KW-0732">Signal</keyword>
<dbReference type="OrthoDB" id="3788050at2759"/>
<proteinExistence type="predicted"/>
<evidence type="ECO:0000313" key="3">
    <source>
        <dbReference type="Proteomes" id="UP000799770"/>
    </source>
</evidence>
<name>A0A6A5YJ00_9PLEO</name>
<evidence type="ECO:0000313" key="2">
    <source>
        <dbReference type="EMBL" id="KAF2107025.1"/>
    </source>
</evidence>
<dbReference type="Proteomes" id="UP000799770">
    <property type="component" value="Unassembled WGS sequence"/>
</dbReference>
<protein>
    <submittedName>
        <fullName evidence="2">Uncharacterized protein</fullName>
    </submittedName>
</protein>
<gene>
    <name evidence="2" type="ORF">BDV96DRAFT_654117</name>
</gene>
<keyword evidence="3" id="KW-1185">Reference proteome</keyword>
<feature type="signal peptide" evidence="1">
    <location>
        <begin position="1"/>
        <end position="17"/>
    </location>
</feature>
<feature type="chain" id="PRO_5025592946" evidence="1">
    <location>
        <begin position="18"/>
        <end position="158"/>
    </location>
</feature>
<sequence length="158" mass="17575">MLFLFLLSLLLGVICLAKEGDVHCHGSNSPHGKVCNFKDTGFIDGARLYCSQYYMARLVPVGTPRGVPYNYAKIRAGDAYRCPGFGRCDLKPAIFLGYIRFDLAYGNWADPSDEPANWNWLSYERCMEYMGEIQQYCGGQGGAYETGYGSVFGICIQA</sequence>
<organism evidence="2 3">
    <name type="scientific">Lophiotrema nucula</name>
    <dbReference type="NCBI Taxonomy" id="690887"/>
    <lineage>
        <taxon>Eukaryota</taxon>
        <taxon>Fungi</taxon>
        <taxon>Dikarya</taxon>
        <taxon>Ascomycota</taxon>
        <taxon>Pezizomycotina</taxon>
        <taxon>Dothideomycetes</taxon>
        <taxon>Pleosporomycetidae</taxon>
        <taxon>Pleosporales</taxon>
        <taxon>Lophiotremataceae</taxon>
        <taxon>Lophiotrema</taxon>
    </lineage>
</organism>
<dbReference type="AlphaFoldDB" id="A0A6A5YJ00"/>
<evidence type="ECO:0000256" key="1">
    <source>
        <dbReference type="SAM" id="SignalP"/>
    </source>
</evidence>